<dbReference type="AlphaFoldDB" id="A0A6J6MW14"/>
<gene>
    <name evidence="1" type="ORF">UFOPK1353_00574</name>
    <name evidence="2" type="ORF">UFOPK2292_01264</name>
    <name evidence="3" type="ORF">UFOPK3026_00763</name>
</gene>
<organism evidence="2">
    <name type="scientific">freshwater metagenome</name>
    <dbReference type="NCBI Taxonomy" id="449393"/>
    <lineage>
        <taxon>unclassified sequences</taxon>
        <taxon>metagenomes</taxon>
        <taxon>ecological metagenomes</taxon>
    </lineage>
</organism>
<accession>A0A6J6MW14</accession>
<dbReference type="PANTHER" id="PTHR37943">
    <property type="entry name" value="PROTEIN VES"/>
    <property type="match status" value="1"/>
</dbReference>
<dbReference type="EMBL" id="CAEZWU010000226">
    <property type="protein sequence ID" value="CAB4678561.1"/>
    <property type="molecule type" value="Genomic_DNA"/>
</dbReference>
<dbReference type="EMBL" id="CAFAAP010000104">
    <property type="protein sequence ID" value="CAB4805082.1"/>
    <property type="molecule type" value="Genomic_DNA"/>
</dbReference>
<sequence length="177" mass="19013">MSIQRFSEHLKAPWPNGRGTSYEIASQTPGVSGWTWRVAIAPVVEDCDFSHFENVHRQLLIISGGDMVLDVGGKIVICKPGEVAVFAGDIATTAKLVDGPIVDLNLMTVRGKASGVMTHITRPGLLPKAEMLVCVSETAEITVDDQPMTLHHQDAFLDASSNQIKLISGTLAHITLA</sequence>
<dbReference type="Gene3D" id="2.60.120.10">
    <property type="entry name" value="Jelly Rolls"/>
    <property type="match status" value="1"/>
</dbReference>
<evidence type="ECO:0000313" key="1">
    <source>
        <dbReference type="EMBL" id="CAB4534716.1"/>
    </source>
</evidence>
<dbReference type="InterPro" id="IPR011051">
    <property type="entry name" value="RmlC_Cupin_sf"/>
</dbReference>
<dbReference type="InterPro" id="IPR010282">
    <property type="entry name" value="Uncharacterised_HutD/Ves"/>
</dbReference>
<dbReference type="SUPFAM" id="SSF51182">
    <property type="entry name" value="RmlC-like cupins"/>
    <property type="match status" value="1"/>
</dbReference>
<name>A0A6J6MW14_9ZZZZ</name>
<evidence type="ECO:0000313" key="2">
    <source>
        <dbReference type="EMBL" id="CAB4678561.1"/>
    </source>
</evidence>
<evidence type="ECO:0000313" key="3">
    <source>
        <dbReference type="EMBL" id="CAB4805082.1"/>
    </source>
</evidence>
<dbReference type="EMBL" id="CAEZSE010000074">
    <property type="protein sequence ID" value="CAB4534716.1"/>
    <property type="molecule type" value="Genomic_DNA"/>
</dbReference>
<dbReference type="CDD" id="cd20293">
    <property type="entry name" value="cupin_HutD_N"/>
    <property type="match status" value="1"/>
</dbReference>
<dbReference type="Pfam" id="PF05962">
    <property type="entry name" value="HutD"/>
    <property type="match status" value="1"/>
</dbReference>
<dbReference type="PANTHER" id="PTHR37943:SF1">
    <property type="entry name" value="PROTEIN VES"/>
    <property type="match status" value="1"/>
</dbReference>
<dbReference type="InterPro" id="IPR014710">
    <property type="entry name" value="RmlC-like_jellyroll"/>
</dbReference>
<protein>
    <submittedName>
        <fullName evidence="2">Unannotated protein</fullName>
    </submittedName>
</protein>
<reference evidence="2" key="1">
    <citation type="submission" date="2020-05" db="EMBL/GenBank/DDBJ databases">
        <authorList>
            <person name="Chiriac C."/>
            <person name="Salcher M."/>
            <person name="Ghai R."/>
            <person name="Kavagutti S V."/>
        </authorList>
    </citation>
    <scope>NUCLEOTIDE SEQUENCE</scope>
</reference>
<proteinExistence type="predicted"/>